<comment type="caution">
    <text evidence="2">The sequence shown here is derived from an EMBL/GenBank/DDBJ whole genome shotgun (WGS) entry which is preliminary data.</text>
</comment>
<name>A0AAW1W1H7_RUBAR</name>
<dbReference type="Proteomes" id="UP001457282">
    <property type="component" value="Unassembled WGS sequence"/>
</dbReference>
<sequence>MGSIQQSSEPTIEDTFALRPVSKRAGERIPSFRRVNNNVHIPCSSGSHPGEEVNTTAPVHESTSSLSIEDGFVMAQIPGGIDASLPDSSIQEVVDDAPGNILVDQIIAEKCPRNLSAIGGRAGERRESKFDHGNMRRFGMCFKGRVKA</sequence>
<keyword evidence="3" id="KW-1185">Reference proteome</keyword>
<proteinExistence type="predicted"/>
<feature type="region of interest" description="Disordered" evidence="1">
    <location>
        <begin position="42"/>
        <end position="65"/>
    </location>
</feature>
<evidence type="ECO:0000256" key="1">
    <source>
        <dbReference type="SAM" id="MobiDB-lite"/>
    </source>
</evidence>
<evidence type="ECO:0000313" key="3">
    <source>
        <dbReference type="Proteomes" id="UP001457282"/>
    </source>
</evidence>
<organism evidence="2 3">
    <name type="scientific">Rubus argutus</name>
    <name type="common">Southern blackberry</name>
    <dbReference type="NCBI Taxonomy" id="59490"/>
    <lineage>
        <taxon>Eukaryota</taxon>
        <taxon>Viridiplantae</taxon>
        <taxon>Streptophyta</taxon>
        <taxon>Embryophyta</taxon>
        <taxon>Tracheophyta</taxon>
        <taxon>Spermatophyta</taxon>
        <taxon>Magnoliopsida</taxon>
        <taxon>eudicotyledons</taxon>
        <taxon>Gunneridae</taxon>
        <taxon>Pentapetalae</taxon>
        <taxon>rosids</taxon>
        <taxon>fabids</taxon>
        <taxon>Rosales</taxon>
        <taxon>Rosaceae</taxon>
        <taxon>Rosoideae</taxon>
        <taxon>Rosoideae incertae sedis</taxon>
        <taxon>Rubus</taxon>
    </lineage>
</organism>
<gene>
    <name evidence="2" type="ORF">M0R45_036880</name>
</gene>
<dbReference type="EMBL" id="JBEDUW010000007">
    <property type="protein sequence ID" value="KAK9913054.1"/>
    <property type="molecule type" value="Genomic_DNA"/>
</dbReference>
<evidence type="ECO:0000313" key="2">
    <source>
        <dbReference type="EMBL" id="KAK9913054.1"/>
    </source>
</evidence>
<accession>A0AAW1W1H7</accession>
<dbReference type="AlphaFoldDB" id="A0AAW1W1H7"/>
<reference evidence="2 3" key="1">
    <citation type="journal article" date="2023" name="G3 (Bethesda)">
        <title>A chromosome-length genome assembly and annotation of blackberry (Rubus argutus, cv. 'Hillquist').</title>
        <authorList>
            <person name="Bruna T."/>
            <person name="Aryal R."/>
            <person name="Dudchenko O."/>
            <person name="Sargent D.J."/>
            <person name="Mead D."/>
            <person name="Buti M."/>
            <person name="Cavallini A."/>
            <person name="Hytonen T."/>
            <person name="Andres J."/>
            <person name="Pham M."/>
            <person name="Weisz D."/>
            <person name="Mascagni F."/>
            <person name="Usai G."/>
            <person name="Natali L."/>
            <person name="Bassil N."/>
            <person name="Fernandez G.E."/>
            <person name="Lomsadze A."/>
            <person name="Armour M."/>
            <person name="Olukolu B."/>
            <person name="Poorten T."/>
            <person name="Britton C."/>
            <person name="Davik J."/>
            <person name="Ashrafi H."/>
            <person name="Aiden E.L."/>
            <person name="Borodovsky M."/>
            <person name="Worthington M."/>
        </authorList>
    </citation>
    <scope>NUCLEOTIDE SEQUENCE [LARGE SCALE GENOMIC DNA]</scope>
    <source>
        <strain evidence="2">PI 553951</strain>
    </source>
</reference>
<protein>
    <submittedName>
        <fullName evidence="2">Uncharacterized protein</fullName>
    </submittedName>
</protein>